<dbReference type="AlphaFoldDB" id="A0A1M2VG47"/>
<feature type="chain" id="PRO_5013154797" evidence="1">
    <location>
        <begin position="24"/>
        <end position="219"/>
    </location>
</feature>
<protein>
    <submittedName>
        <fullName evidence="2">Uncharacterized protein</fullName>
    </submittedName>
</protein>
<evidence type="ECO:0000313" key="2">
    <source>
        <dbReference type="EMBL" id="OJT06538.1"/>
    </source>
</evidence>
<comment type="caution">
    <text evidence="2">The sequence shown here is derived from an EMBL/GenBank/DDBJ whole genome shotgun (WGS) entry which is preliminary data.</text>
</comment>
<dbReference type="STRING" id="154538.A0A1M2VG47"/>
<keyword evidence="1" id="KW-0732">Signal</keyword>
<evidence type="ECO:0000256" key="1">
    <source>
        <dbReference type="SAM" id="SignalP"/>
    </source>
</evidence>
<proteinExistence type="predicted"/>
<gene>
    <name evidence="2" type="ORF">TRAPUB_2615</name>
</gene>
<name>A0A1M2VG47_TRAPU</name>
<dbReference type="OrthoDB" id="3515175at2759"/>
<evidence type="ECO:0000313" key="3">
    <source>
        <dbReference type="Proteomes" id="UP000184267"/>
    </source>
</evidence>
<organism evidence="2 3">
    <name type="scientific">Trametes pubescens</name>
    <name type="common">White-rot fungus</name>
    <dbReference type="NCBI Taxonomy" id="154538"/>
    <lineage>
        <taxon>Eukaryota</taxon>
        <taxon>Fungi</taxon>
        <taxon>Dikarya</taxon>
        <taxon>Basidiomycota</taxon>
        <taxon>Agaricomycotina</taxon>
        <taxon>Agaricomycetes</taxon>
        <taxon>Polyporales</taxon>
        <taxon>Polyporaceae</taxon>
        <taxon>Trametes</taxon>
    </lineage>
</organism>
<sequence>MGIHGPASKLLSSISLLLDLVDGMGANFQVFLIANVPAHGGGYSYQCVGAFNHYYCFGVRPLRALYRFFSLLRVRENAALVRDELRSFSTWNLQDDPLEAWMNPAVPCPYAVSLLSIAWTIDLEHLPYISKYSLGNGLLDARKDCWHRGQYRFLPIPVKVSTKKASAWSISRISKDRPTVSFARPAHVQDRRGSTYVKSIRHGFIDGPGTGPRKMKNFL</sequence>
<reference evidence="2 3" key="1">
    <citation type="submission" date="2016-10" db="EMBL/GenBank/DDBJ databases">
        <title>Genome sequence of the basidiomycete white-rot fungus Trametes pubescens.</title>
        <authorList>
            <person name="Makela M.R."/>
            <person name="Granchi Z."/>
            <person name="Peng M."/>
            <person name="De Vries R.P."/>
            <person name="Grigoriev I."/>
            <person name="Riley R."/>
            <person name="Hilden K."/>
        </authorList>
    </citation>
    <scope>NUCLEOTIDE SEQUENCE [LARGE SCALE GENOMIC DNA]</scope>
    <source>
        <strain evidence="2 3">FBCC735</strain>
    </source>
</reference>
<feature type="signal peptide" evidence="1">
    <location>
        <begin position="1"/>
        <end position="23"/>
    </location>
</feature>
<accession>A0A1M2VG47</accession>
<dbReference type="Proteomes" id="UP000184267">
    <property type="component" value="Unassembled WGS sequence"/>
</dbReference>
<keyword evidence="3" id="KW-1185">Reference proteome</keyword>
<dbReference type="EMBL" id="MNAD01001304">
    <property type="protein sequence ID" value="OJT06538.1"/>
    <property type="molecule type" value="Genomic_DNA"/>
</dbReference>